<dbReference type="InterPro" id="IPR015424">
    <property type="entry name" value="PyrdxlP-dep_Trfase"/>
</dbReference>
<dbReference type="InterPro" id="IPR015421">
    <property type="entry name" value="PyrdxlP-dep_Trfase_major"/>
</dbReference>
<dbReference type="PANTHER" id="PTHR42699">
    <property type="match status" value="1"/>
</dbReference>
<evidence type="ECO:0000256" key="2">
    <source>
        <dbReference type="ARBA" id="ARBA00022898"/>
    </source>
</evidence>
<name>A0A420UBK5_GIBIN</name>
<protein>
    <recommendedName>
        <fullName evidence="5">Cystathionine gamma-synthase</fullName>
    </recommendedName>
</protein>
<dbReference type="InterPro" id="IPR015422">
    <property type="entry name" value="PyrdxlP-dep_Trfase_small"/>
</dbReference>
<dbReference type="GO" id="GO:0019346">
    <property type="term" value="P:transsulfuration"/>
    <property type="evidence" value="ECO:0007669"/>
    <property type="project" value="InterPro"/>
</dbReference>
<dbReference type="InterPro" id="IPR042099">
    <property type="entry name" value="ANL_N_sf"/>
</dbReference>
<comment type="cofactor">
    <cofactor evidence="1">
        <name>pyridoxal 5'-phosphate</name>
        <dbReference type="ChEBI" id="CHEBI:597326"/>
    </cofactor>
</comment>
<evidence type="ECO:0000313" key="4">
    <source>
        <dbReference type="Proteomes" id="UP000283569"/>
    </source>
</evidence>
<dbReference type="GO" id="GO:0030170">
    <property type="term" value="F:pyridoxal phosphate binding"/>
    <property type="evidence" value="ECO:0007669"/>
    <property type="project" value="InterPro"/>
</dbReference>
<gene>
    <name evidence="3" type="ORF">BFJ72_g653</name>
</gene>
<dbReference type="PANTHER" id="PTHR42699:SF1">
    <property type="entry name" value="CYSTATHIONINE GAMMA-SYNTHASE-RELATED"/>
    <property type="match status" value="1"/>
</dbReference>
<reference evidence="3 4" key="1">
    <citation type="journal article" date="2018" name="Sci. Rep.">
        <title>Characterisation of pathogen-specific regions and novel effector candidates in Fusarium oxysporum f. sp. cepae.</title>
        <authorList>
            <person name="Armitage A.D."/>
            <person name="Taylor A."/>
            <person name="Sobczyk M.K."/>
            <person name="Baxter L."/>
            <person name="Greenfield B.P."/>
            <person name="Bates H.J."/>
            <person name="Wilson F."/>
            <person name="Jackson A.C."/>
            <person name="Ott S."/>
            <person name="Harrison R.J."/>
            <person name="Clarkson J.P."/>
        </authorList>
    </citation>
    <scope>NUCLEOTIDE SEQUENCE [LARGE SCALE GENOMIC DNA]</scope>
    <source>
        <strain evidence="3 4">Fp_A8</strain>
    </source>
</reference>
<accession>A0A420UBK5</accession>
<evidence type="ECO:0000313" key="3">
    <source>
        <dbReference type="EMBL" id="RKL51200.1"/>
    </source>
</evidence>
<dbReference type="SUPFAM" id="SSF56801">
    <property type="entry name" value="Acetyl-CoA synthetase-like"/>
    <property type="match status" value="1"/>
</dbReference>
<evidence type="ECO:0000256" key="1">
    <source>
        <dbReference type="ARBA" id="ARBA00001933"/>
    </source>
</evidence>
<proteinExistence type="predicted"/>
<comment type="caution">
    <text evidence="3">The sequence shown here is derived from an EMBL/GenBank/DDBJ whole genome shotgun (WGS) entry which is preliminary data.</text>
</comment>
<dbReference type="EMBL" id="MRDB01000001">
    <property type="protein sequence ID" value="RKL51200.1"/>
    <property type="molecule type" value="Genomic_DNA"/>
</dbReference>
<dbReference type="InterPro" id="IPR000277">
    <property type="entry name" value="Cys/Met-Metab_PyrdxlP-dep_enz"/>
</dbReference>
<dbReference type="SUPFAM" id="SSF53383">
    <property type="entry name" value="PLP-dependent transferases"/>
    <property type="match status" value="1"/>
</dbReference>
<dbReference type="AlphaFoldDB" id="A0A420UBK5"/>
<dbReference type="Gene3D" id="3.40.640.10">
    <property type="entry name" value="Type I PLP-dependent aspartate aminotransferase-like (Major domain)"/>
    <property type="match status" value="1"/>
</dbReference>
<organism evidence="3 4">
    <name type="scientific">Gibberella intermedia</name>
    <name type="common">Bulb rot disease fungus</name>
    <name type="synonym">Fusarium proliferatum</name>
    <dbReference type="NCBI Taxonomy" id="948311"/>
    <lineage>
        <taxon>Eukaryota</taxon>
        <taxon>Fungi</taxon>
        <taxon>Dikarya</taxon>
        <taxon>Ascomycota</taxon>
        <taxon>Pezizomycotina</taxon>
        <taxon>Sordariomycetes</taxon>
        <taxon>Hypocreomycetidae</taxon>
        <taxon>Hypocreales</taxon>
        <taxon>Nectriaceae</taxon>
        <taxon>Fusarium</taxon>
        <taxon>Fusarium fujikuroi species complex</taxon>
    </lineage>
</organism>
<sequence>MSPSPTYSLADVLAVAQIHPFYCSTQYPPDDKTIQDAREKAASKYERPDLKSWPLLRKADLYTVIERLINDTDARNTYRHNVYTSVTGGGGGVSKPLFFATNALENRRHRALFGDFLKKTGIIERGDWVLSTHHGGSLYRSLDLTLEILENAGASVLAAGHQCTPATVVQILQDFNVNVLAGDSSQIISIVHHISTIPDIKDKIKIRKVIYTSEGLSLIQRVQIYKVLAPVAIYSILGSAEAGPYGASSPFLVDFDPCSNHNDFVIDTRMTIIEVLPLSSAESESDEIPKVLSDGETGVIAQTALTRLRHPVIRYITGDIGSLHPLPQKSVGRLAKHHVPHCRILRLQGRDHRFSFMWDGCDFQFYKLNTILSDPQSGVLLWQVILDKMQPSQEISLEIRLLSGQSSGDTAHFQTLLDRLKACLDVNDSNEHKFKVTFVNDALGFELSGTGRKVIRFAVSSSLPTWQDVRDIALADRTMLDSIDYSYPRLFICLPVRSLAKLVIERLTSVDLPDCYIFPSSDDVDDYVAQLRHKNMAAEHVRFRSPAPQPVDSENTTMYLAFSALLVDSKSRAHVMDIWVNEGTGITTRHAEYCLNHFDELSSTSPLPQFNTPAARVPSHDPYSAEWIYRGASDLAGLQHYIARLATSEGPVEKAVMPEDVFIFPNGMNAIYNASEALAINNPNTCVVTFGWIYPEAITNLRRGQWAEVIPFRLGREEDLDQLEQMLYRNEKQIYAVFCELPSNIKLTSPNLKRIRDLAREYDLVVVCDETVGNFVNVDILPYVDIITTSLTKMFSGAANVTGGSVIINPNSRHYGKLLESIKSRYETVFCFPRDISVLRQNSENLVERVQRANRNTMKLLMNILTTHHSIARVNYPYYDPDFDNYDGVRRLNGGYGNVFSLVFRNQGTAEHFYDHLDVCKGPSFGTNFTIAIPFVQLSAYNEQEKLEKYGLPKHTVRISVGLEDYKLIRAKLKEALKEVEKFEVSPGSAYYAIRDQAIEE</sequence>
<dbReference type="Pfam" id="PF01053">
    <property type="entry name" value="Cys_Met_Meta_PP"/>
    <property type="match status" value="1"/>
</dbReference>
<keyword evidence="2" id="KW-0663">Pyridoxal phosphate</keyword>
<dbReference type="Gene3D" id="3.40.50.12780">
    <property type="entry name" value="N-terminal domain of ligase-like"/>
    <property type="match status" value="1"/>
</dbReference>
<dbReference type="GO" id="GO:0003962">
    <property type="term" value="F:cystathionine gamma-synthase activity"/>
    <property type="evidence" value="ECO:0007669"/>
    <property type="project" value="TreeGrafter"/>
</dbReference>
<dbReference type="Proteomes" id="UP000283569">
    <property type="component" value="Unassembled WGS sequence"/>
</dbReference>
<dbReference type="Gene3D" id="3.90.1150.10">
    <property type="entry name" value="Aspartate Aminotransferase, domain 1"/>
    <property type="match status" value="1"/>
</dbReference>
<dbReference type="InterPro" id="IPR051750">
    <property type="entry name" value="Trans-sulfuration_enzymes"/>
</dbReference>
<evidence type="ECO:0008006" key="5">
    <source>
        <dbReference type="Google" id="ProtNLM"/>
    </source>
</evidence>